<dbReference type="InterPro" id="IPR015915">
    <property type="entry name" value="Kelch-typ_b-propeller"/>
</dbReference>
<evidence type="ECO:0000259" key="3">
    <source>
        <dbReference type="PROSITE" id="PS50097"/>
    </source>
</evidence>
<proteinExistence type="predicted"/>
<reference evidence="4" key="2">
    <citation type="submission" date="2015-02" db="UniProtKB">
        <authorList>
            <consortium name="EnsemblMetazoa"/>
        </authorList>
    </citation>
    <scope>IDENTIFICATION</scope>
</reference>
<protein>
    <recommendedName>
        <fullName evidence="3">BTB domain-containing protein</fullName>
    </recommendedName>
</protein>
<keyword evidence="5" id="KW-1185">Reference proteome</keyword>
<dbReference type="Proteomes" id="UP000014500">
    <property type="component" value="Unassembled WGS sequence"/>
</dbReference>
<dbReference type="SMART" id="SM00225">
    <property type="entry name" value="BTB"/>
    <property type="match status" value="1"/>
</dbReference>
<dbReference type="SUPFAM" id="SSF54695">
    <property type="entry name" value="POZ domain"/>
    <property type="match status" value="1"/>
</dbReference>
<dbReference type="PROSITE" id="PS50097">
    <property type="entry name" value="BTB"/>
    <property type="match status" value="1"/>
</dbReference>
<dbReference type="GO" id="GO:0003779">
    <property type="term" value="F:actin binding"/>
    <property type="evidence" value="ECO:0007669"/>
    <property type="project" value="UniProtKB-KW"/>
</dbReference>
<dbReference type="AlphaFoldDB" id="T1IJW7"/>
<dbReference type="Gene3D" id="3.30.710.10">
    <property type="entry name" value="Potassium Channel Kv1.1, Chain A"/>
    <property type="match status" value="1"/>
</dbReference>
<dbReference type="eggNOG" id="KOG4441">
    <property type="taxonomic scope" value="Eukaryota"/>
</dbReference>
<dbReference type="InterPro" id="IPR011333">
    <property type="entry name" value="SKP1/BTB/POZ_sf"/>
</dbReference>
<dbReference type="InterPro" id="IPR000210">
    <property type="entry name" value="BTB/POZ_dom"/>
</dbReference>
<dbReference type="SUPFAM" id="SSF117281">
    <property type="entry name" value="Kelch motif"/>
    <property type="match status" value="1"/>
</dbReference>
<evidence type="ECO:0000256" key="1">
    <source>
        <dbReference type="ARBA" id="ARBA00022441"/>
    </source>
</evidence>
<dbReference type="EMBL" id="JH430361">
    <property type="status" value="NOT_ANNOTATED_CDS"/>
    <property type="molecule type" value="Genomic_DNA"/>
</dbReference>
<organism evidence="4 5">
    <name type="scientific">Strigamia maritima</name>
    <name type="common">European centipede</name>
    <name type="synonym">Geophilus maritimus</name>
    <dbReference type="NCBI Taxonomy" id="126957"/>
    <lineage>
        <taxon>Eukaryota</taxon>
        <taxon>Metazoa</taxon>
        <taxon>Ecdysozoa</taxon>
        <taxon>Arthropoda</taxon>
        <taxon>Myriapoda</taxon>
        <taxon>Chilopoda</taxon>
        <taxon>Pleurostigmophora</taxon>
        <taxon>Geophilomorpha</taxon>
        <taxon>Linotaeniidae</taxon>
        <taxon>Strigamia</taxon>
    </lineage>
</organism>
<dbReference type="Pfam" id="PF01344">
    <property type="entry name" value="Kelch_1"/>
    <property type="match status" value="1"/>
</dbReference>
<dbReference type="Pfam" id="PF00651">
    <property type="entry name" value="BTB"/>
    <property type="match status" value="1"/>
</dbReference>
<name>T1IJW7_STRMM</name>
<dbReference type="HOGENOM" id="CLU_004253_14_5_1"/>
<keyword evidence="1" id="KW-0880">Kelch repeat</keyword>
<dbReference type="PhylomeDB" id="T1IJW7"/>
<dbReference type="OMA" id="LYSAACC"/>
<dbReference type="Gene3D" id="2.120.10.80">
    <property type="entry name" value="Kelch-type beta propeller"/>
    <property type="match status" value="1"/>
</dbReference>
<dbReference type="EnsemblMetazoa" id="SMAR001194-RA">
    <property type="protein sequence ID" value="SMAR001194-PA"/>
    <property type="gene ID" value="SMAR001194"/>
</dbReference>
<evidence type="ECO:0000313" key="4">
    <source>
        <dbReference type="EnsemblMetazoa" id="SMAR001194-PA"/>
    </source>
</evidence>
<reference evidence="5" key="1">
    <citation type="submission" date="2011-05" db="EMBL/GenBank/DDBJ databases">
        <authorList>
            <person name="Richards S.R."/>
            <person name="Qu J."/>
            <person name="Jiang H."/>
            <person name="Jhangiani S.N."/>
            <person name="Agravi P."/>
            <person name="Goodspeed R."/>
            <person name="Gross S."/>
            <person name="Mandapat C."/>
            <person name="Jackson L."/>
            <person name="Mathew T."/>
            <person name="Pu L."/>
            <person name="Thornton R."/>
            <person name="Saada N."/>
            <person name="Wilczek-Boney K.B."/>
            <person name="Lee S."/>
            <person name="Kovar C."/>
            <person name="Wu Y."/>
            <person name="Scherer S.E."/>
            <person name="Worley K.C."/>
            <person name="Muzny D.M."/>
            <person name="Gibbs R."/>
        </authorList>
    </citation>
    <scope>NUCLEOTIDE SEQUENCE</scope>
    <source>
        <strain evidence="5">Brora</strain>
    </source>
</reference>
<dbReference type="InterPro" id="IPR006652">
    <property type="entry name" value="Kelch_1"/>
</dbReference>
<keyword evidence="2" id="KW-0677">Repeat</keyword>
<dbReference type="Gene3D" id="1.25.40.420">
    <property type="match status" value="1"/>
</dbReference>
<dbReference type="STRING" id="126957.T1IJW7"/>
<accession>T1IJW7</accession>
<dbReference type="PANTHER" id="PTHR45632">
    <property type="entry name" value="LD33804P"/>
    <property type="match status" value="1"/>
</dbReference>
<evidence type="ECO:0000313" key="5">
    <source>
        <dbReference type="Proteomes" id="UP000014500"/>
    </source>
</evidence>
<sequence>MEEDETDVILICGSHRYPCHRNILSQHSPYFQAMFTSPMLESTSKEITLKDVTPSALKTLIDFAYTHKFQATTRTVHPVLEAACMFHFETIEKLCIDFLLSNLTIKNCLSIMCCADRLGISQLLRSSRQMVLWEFTTVVFGKEFLQLEAPGVQMYLSNDGLRLKSEIQVFDAINKWIEHEPEVRNKCRIKLLETIRFGQVSQTELGDMLREERVRNDAECAQLLMSIRKLMRGGRNRKSGDLLDDLLVARRLLEAPNRVLPMVPAVIGRGSEEDDRPVVMYLEVGKREVVCLCDLNKVMSNGHVATGFRSCIVGQRIYLMGGEFYLGCSNWNESMWSLDTFCNSWHFETKLPTKRRHQCVCVLDQHIYLIGGIGQFRVVLDKVERYDTTD</sequence>
<dbReference type="InterPro" id="IPR011705">
    <property type="entry name" value="BACK"/>
</dbReference>
<dbReference type="Pfam" id="PF07707">
    <property type="entry name" value="BACK"/>
    <property type="match status" value="1"/>
</dbReference>
<evidence type="ECO:0000256" key="2">
    <source>
        <dbReference type="ARBA" id="ARBA00022737"/>
    </source>
</evidence>
<dbReference type="SMART" id="SM00875">
    <property type="entry name" value="BACK"/>
    <property type="match status" value="1"/>
</dbReference>
<feature type="domain" description="BTB" evidence="3">
    <location>
        <begin position="6"/>
        <end position="73"/>
    </location>
</feature>
<dbReference type="PANTHER" id="PTHR45632:SF3">
    <property type="entry name" value="KELCH-LIKE PROTEIN 32"/>
    <property type="match status" value="1"/>
</dbReference>